<feature type="non-terminal residue" evidence="2">
    <location>
        <position position="1"/>
    </location>
</feature>
<dbReference type="Proteomes" id="UP000247810">
    <property type="component" value="Unassembled WGS sequence"/>
</dbReference>
<evidence type="ECO:0000313" key="3">
    <source>
        <dbReference type="Proteomes" id="UP000247810"/>
    </source>
</evidence>
<evidence type="ECO:0000313" key="2">
    <source>
        <dbReference type="EMBL" id="PYI00205.1"/>
    </source>
</evidence>
<gene>
    <name evidence="2" type="ORF">BO71DRAFT_312486</name>
</gene>
<organism evidence="2 3">
    <name type="scientific">Aspergillus ellipticus CBS 707.79</name>
    <dbReference type="NCBI Taxonomy" id="1448320"/>
    <lineage>
        <taxon>Eukaryota</taxon>
        <taxon>Fungi</taxon>
        <taxon>Dikarya</taxon>
        <taxon>Ascomycota</taxon>
        <taxon>Pezizomycotina</taxon>
        <taxon>Eurotiomycetes</taxon>
        <taxon>Eurotiomycetidae</taxon>
        <taxon>Eurotiales</taxon>
        <taxon>Aspergillaceae</taxon>
        <taxon>Aspergillus</taxon>
        <taxon>Aspergillus subgen. Circumdati</taxon>
    </lineage>
</organism>
<dbReference type="EMBL" id="KZ825797">
    <property type="protein sequence ID" value="PYI00205.1"/>
    <property type="molecule type" value="Genomic_DNA"/>
</dbReference>
<name>A0A319DVA7_9EURO</name>
<dbReference type="VEuPathDB" id="FungiDB:BO71DRAFT_312486"/>
<dbReference type="AlphaFoldDB" id="A0A319DVA7"/>
<feature type="region of interest" description="Disordered" evidence="1">
    <location>
        <begin position="162"/>
        <end position="195"/>
    </location>
</feature>
<evidence type="ECO:0000256" key="1">
    <source>
        <dbReference type="SAM" id="MobiDB-lite"/>
    </source>
</evidence>
<accession>A0A319DVA7</accession>
<proteinExistence type="predicted"/>
<protein>
    <submittedName>
        <fullName evidence="2">Uncharacterized protein</fullName>
    </submittedName>
</protein>
<keyword evidence="3" id="KW-1185">Reference proteome</keyword>
<sequence>GERVFTERILGNSRYGVWGMGREGKGRGTVIPIKQGKKRSMFQRCPTQLFGNDTARSCCERRHALQPMTAKTSPMISQRFGIPEKYWVGVMAGSTVKGLEEAVKMLRERGEIIEQDEKQLGAELDLAVVDDGAGVLLQGFGEEGDAGRAIVEVVAQHRQIAGGPEDAGAGGRGAAVTPVGERVRPGTAGTGTDSNLAATAARDGVGGAAIRPVRMLGHRGRLVHAEGRLASAPASAARDGVVASDFGFAARLAGAGHPVGAQ</sequence>
<reference evidence="2 3" key="1">
    <citation type="submission" date="2018-02" db="EMBL/GenBank/DDBJ databases">
        <title>The genomes of Aspergillus section Nigri reveals drivers in fungal speciation.</title>
        <authorList>
            <consortium name="DOE Joint Genome Institute"/>
            <person name="Vesth T.C."/>
            <person name="Nybo J."/>
            <person name="Theobald S."/>
            <person name="Brandl J."/>
            <person name="Frisvad J.C."/>
            <person name="Nielsen K.F."/>
            <person name="Lyhne E.K."/>
            <person name="Kogle M.E."/>
            <person name="Kuo A."/>
            <person name="Riley R."/>
            <person name="Clum A."/>
            <person name="Nolan M."/>
            <person name="Lipzen A."/>
            <person name="Salamov A."/>
            <person name="Henrissat B."/>
            <person name="Wiebenga A."/>
            <person name="De vries R.P."/>
            <person name="Grigoriev I.V."/>
            <person name="Mortensen U.H."/>
            <person name="Andersen M.R."/>
            <person name="Baker S.E."/>
        </authorList>
    </citation>
    <scope>NUCLEOTIDE SEQUENCE [LARGE SCALE GENOMIC DNA]</scope>
    <source>
        <strain evidence="2 3">CBS 707.79</strain>
    </source>
</reference>